<dbReference type="Proteomes" id="UP000623467">
    <property type="component" value="Unassembled WGS sequence"/>
</dbReference>
<dbReference type="OrthoDB" id="3234297at2759"/>
<keyword evidence="1" id="KW-0472">Membrane</keyword>
<evidence type="ECO:0000256" key="1">
    <source>
        <dbReference type="SAM" id="Phobius"/>
    </source>
</evidence>
<feature type="transmembrane region" description="Helical" evidence="1">
    <location>
        <begin position="337"/>
        <end position="366"/>
    </location>
</feature>
<keyword evidence="3" id="KW-1185">Reference proteome</keyword>
<feature type="transmembrane region" description="Helical" evidence="1">
    <location>
        <begin position="31"/>
        <end position="49"/>
    </location>
</feature>
<feature type="transmembrane region" description="Helical" evidence="1">
    <location>
        <begin position="220"/>
        <end position="239"/>
    </location>
</feature>
<feature type="transmembrane region" description="Helical" evidence="1">
    <location>
        <begin position="149"/>
        <end position="168"/>
    </location>
</feature>
<gene>
    <name evidence="2" type="ORF">MSAN_02406900</name>
</gene>
<comment type="caution">
    <text evidence="2">The sequence shown here is derived from an EMBL/GenBank/DDBJ whole genome shotgun (WGS) entry which is preliminary data.</text>
</comment>
<protein>
    <submittedName>
        <fullName evidence="2">Uncharacterized protein</fullName>
    </submittedName>
</protein>
<feature type="transmembrane region" description="Helical" evidence="1">
    <location>
        <begin position="378"/>
        <end position="398"/>
    </location>
</feature>
<evidence type="ECO:0000313" key="2">
    <source>
        <dbReference type="EMBL" id="KAF7333639.1"/>
    </source>
</evidence>
<dbReference type="AlphaFoldDB" id="A0A8H7CDJ8"/>
<name>A0A8H7CDJ8_9AGAR</name>
<keyword evidence="1" id="KW-1133">Transmembrane helix</keyword>
<accession>A0A8H7CDJ8</accession>
<feature type="transmembrane region" description="Helical" evidence="1">
    <location>
        <begin position="260"/>
        <end position="286"/>
    </location>
</feature>
<evidence type="ECO:0000313" key="3">
    <source>
        <dbReference type="Proteomes" id="UP000623467"/>
    </source>
</evidence>
<organism evidence="2 3">
    <name type="scientific">Mycena sanguinolenta</name>
    <dbReference type="NCBI Taxonomy" id="230812"/>
    <lineage>
        <taxon>Eukaryota</taxon>
        <taxon>Fungi</taxon>
        <taxon>Dikarya</taxon>
        <taxon>Basidiomycota</taxon>
        <taxon>Agaricomycotina</taxon>
        <taxon>Agaricomycetes</taxon>
        <taxon>Agaricomycetidae</taxon>
        <taxon>Agaricales</taxon>
        <taxon>Marasmiineae</taxon>
        <taxon>Mycenaceae</taxon>
        <taxon>Mycena</taxon>
    </lineage>
</organism>
<feature type="transmembrane region" description="Helical" evidence="1">
    <location>
        <begin position="180"/>
        <end position="200"/>
    </location>
</feature>
<feature type="transmembrane region" description="Helical" evidence="1">
    <location>
        <begin position="120"/>
        <end position="137"/>
    </location>
</feature>
<dbReference type="EMBL" id="JACAZH010000052">
    <property type="protein sequence ID" value="KAF7333639.1"/>
    <property type="molecule type" value="Genomic_DNA"/>
</dbReference>
<keyword evidence="1" id="KW-0812">Transmembrane</keyword>
<proteinExistence type="predicted"/>
<feature type="transmembrane region" description="Helical" evidence="1">
    <location>
        <begin position="292"/>
        <end position="316"/>
    </location>
</feature>
<reference evidence="2" key="1">
    <citation type="submission" date="2020-05" db="EMBL/GenBank/DDBJ databases">
        <title>Mycena genomes resolve the evolution of fungal bioluminescence.</title>
        <authorList>
            <person name="Tsai I.J."/>
        </authorList>
    </citation>
    <scope>NUCLEOTIDE SEQUENCE</scope>
    <source>
        <strain evidence="2">160909Yilan</strain>
    </source>
</reference>
<sequence length="452" mass="50035">MSADVYTSADAIGQCKRTFGSFNRQLLPSNFPSSFLLLFVSCQVVFASYSSYSSSIDARDGNSSLTSETFTFKFDRPSSSHASDFSDWVTVVCLDPQNMTVDECNMPGFIRCPNSDVSGILVRVSAYLASFLLGTIIMFDPKEASDSVYAQLLTVYSLVISAIIAIYTKGLTRFHAGMTVFLVLSPLSFTLGVYAILGFFGRPHRIDHVLSRRREHLLPGLAVIGMLLFAIILIIFTSISNDIHFTPAPPCDILGDKGTLAAVTYSLAFIPYLGVALLILVVFALYEEGETTRIAVGIVSIPFLLLVTALVVAVIRSRGSLAAQVRLLNLKSRSKRFWAYWALFGARYPFLHFCGVFFIPMIYWVMLVEIRILGSADNIFSISFGQVLAVFVVLQPLLQVVMMVPRLSGWFKNLAPIRLMTGRQRESIPLPLDLQDGNSEMVPLKSWEKLEG</sequence>